<keyword evidence="1" id="KW-0472">Membrane</keyword>
<accession>A0AAJ0AGX7</accession>
<dbReference type="EMBL" id="JAHMHR010000033">
    <property type="protein sequence ID" value="KAK1673070.1"/>
    <property type="molecule type" value="Genomic_DNA"/>
</dbReference>
<dbReference type="AlphaFoldDB" id="A0AAJ0AGX7"/>
<comment type="caution">
    <text evidence="2">The sequence shown here is derived from an EMBL/GenBank/DDBJ whole genome shotgun (WGS) entry which is preliminary data.</text>
</comment>
<protein>
    <submittedName>
        <fullName evidence="2">Uncharacterized protein</fullName>
    </submittedName>
</protein>
<evidence type="ECO:0000313" key="3">
    <source>
        <dbReference type="Proteomes" id="UP001224890"/>
    </source>
</evidence>
<evidence type="ECO:0000256" key="1">
    <source>
        <dbReference type="SAM" id="Phobius"/>
    </source>
</evidence>
<keyword evidence="1" id="KW-1133">Transmembrane helix</keyword>
<keyword evidence="1" id="KW-0812">Transmembrane</keyword>
<gene>
    <name evidence="2" type="ORF">BDP55DRAFT_671021</name>
</gene>
<name>A0AAJ0AGX7_9PEZI</name>
<feature type="transmembrane region" description="Helical" evidence="1">
    <location>
        <begin position="48"/>
        <end position="69"/>
    </location>
</feature>
<dbReference type="Proteomes" id="UP001224890">
    <property type="component" value="Unassembled WGS sequence"/>
</dbReference>
<dbReference type="RefSeq" id="XP_060427073.1">
    <property type="nucleotide sequence ID" value="XM_060575426.1"/>
</dbReference>
<proteinExistence type="predicted"/>
<dbReference type="GeneID" id="85459952"/>
<keyword evidence="3" id="KW-1185">Reference proteome</keyword>
<organism evidence="2 3">
    <name type="scientific">Colletotrichum godetiae</name>
    <dbReference type="NCBI Taxonomy" id="1209918"/>
    <lineage>
        <taxon>Eukaryota</taxon>
        <taxon>Fungi</taxon>
        <taxon>Dikarya</taxon>
        <taxon>Ascomycota</taxon>
        <taxon>Pezizomycotina</taxon>
        <taxon>Sordariomycetes</taxon>
        <taxon>Hypocreomycetidae</taxon>
        <taxon>Glomerellales</taxon>
        <taxon>Glomerellaceae</taxon>
        <taxon>Colletotrichum</taxon>
        <taxon>Colletotrichum acutatum species complex</taxon>
    </lineage>
</organism>
<evidence type="ECO:0000313" key="2">
    <source>
        <dbReference type="EMBL" id="KAK1673070.1"/>
    </source>
</evidence>
<reference evidence="2" key="1">
    <citation type="submission" date="2021-06" db="EMBL/GenBank/DDBJ databases">
        <title>Comparative genomics, transcriptomics and evolutionary studies reveal genomic signatures of adaptation to plant cell wall in hemibiotrophic fungi.</title>
        <authorList>
            <consortium name="DOE Joint Genome Institute"/>
            <person name="Baroncelli R."/>
            <person name="Diaz J.F."/>
            <person name="Benocci T."/>
            <person name="Peng M."/>
            <person name="Battaglia E."/>
            <person name="Haridas S."/>
            <person name="Andreopoulos W."/>
            <person name="Labutti K."/>
            <person name="Pangilinan J."/>
            <person name="Floch G.L."/>
            <person name="Makela M.R."/>
            <person name="Henrissat B."/>
            <person name="Grigoriev I.V."/>
            <person name="Crouch J.A."/>
            <person name="De Vries R.P."/>
            <person name="Sukno S.A."/>
            <person name="Thon M.R."/>
        </authorList>
    </citation>
    <scope>NUCLEOTIDE SEQUENCE</scope>
    <source>
        <strain evidence="2">CBS 193.32</strain>
    </source>
</reference>
<sequence length="70" mass="8203">MRRMFTWWSLPAGSPFFVLFPFRSEISCTFILGSRLCSIPMTRFHLTVWLKVDALMIPSVLGIWLVGFYK</sequence>